<reference evidence="2 3" key="1">
    <citation type="submission" date="2016-10" db="EMBL/GenBank/DDBJ databases">
        <authorList>
            <person name="de Groot N.N."/>
        </authorList>
    </citation>
    <scope>NUCLEOTIDE SEQUENCE [LARGE SCALE GENOMIC DNA]</scope>
    <source>
        <strain evidence="2 3">DSM 43794</strain>
    </source>
</reference>
<dbReference type="AlphaFoldDB" id="A0A1H1HYH7"/>
<evidence type="ECO:0000256" key="1">
    <source>
        <dbReference type="SAM" id="MobiDB-lite"/>
    </source>
</evidence>
<evidence type="ECO:0000313" key="2">
    <source>
        <dbReference type="EMBL" id="SDR30450.1"/>
    </source>
</evidence>
<feature type="compositionally biased region" description="Gly residues" evidence="1">
    <location>
        <begin position="54"/>
        <end position="70"/>
    </location>
</feature>
<dbReference type="Proteomes" id="UP000217103">
    <property type="component" value="Unassembled WGS sequence"/>
</dbReference>
<accession>A0A1H1HYH7</accession>
<feature type="compositionally biased region" description="Basic and acidic residues" evidence="1">
    <location>
        <begin position="71"/>
        <end position="82"/>
    </location>
</feature>
<evidence type="ECO:0008006" key="4">
    <source>
        <dbReference type="Google" id="ProtNLM"/>
    </source>
</evidence>
<evidence type="ECO:0000313" key="3">
    <source>
        <dbReference type="Proteomes" id="UP000217103"/>
    </source>
</evidence>
<name>A0A1H1HYH7_9ACTN</name>
<proteinExistence type="predicted"/>
<organism evidence="2 3">
    <name type="scientific">Thermostaphylospora chromogena</name>
    <dbReference type="NCBI Taxonomy" id="35622"/>
    <lineage>
        <taxon>Bacteria</taxon>
        <taxon>Bacillati</taxon>
        <taxon>Actinomycetota</taxon>
        <taxon>Actinomycetes</taxon>
        <taxon>Streptosporangiales</taxon>
        <taxon>Thermomonosporaceae</taxon>
        <taxon>Thermostaphylospora</taxon>
    </lineage>
</organism>
<dbReference type="RefSeq" id="WP_423229126.1">
    <property type="nucleotide sequence ID" value="NZ_FNKK01000002.1"/>
</dbReference>
<feature type="region of interest" description="Disordered" evidence="1">
    <location>
        <begin position="1"/>
        <end position="117"/>
    </location>
</feature>
<dbReference type="STRING" id="35622.SAMN04489764_4963"/>
<sequence>MTEPSDRPSADGPGNTADPVGGQIAEHAGAEARDGAAAPARETSSALSGDGRPDAGGRGGLVENATGGGREASKPADPDDRGSLAPAARVLPADGEPGEAGSTGSAVDDAEPGASGADHAEVAELVGRLAESDDISKTERRRLLWRLSRALTRGAKRVSESGGARGRWLADVFMAVAPRIPIRDLATLSEHHHGLTGEALADDLVRTAAKATTAVGAIGGALAAAEFSAPPLLLSAPAQLVAETLVVAAVEVKLIAELHEVYGVQVPGSGAQRALTFTVAWSRQRGVDPLAPGSVTLALGTAAKTALRNRLMRTLGRHLTTLGPFLTGAVAGGTLNRMATRRLAEAVRADLRRQRALPSP</sequence>
<keyword evidence="3" id="KW-1185">Reference proteome</keyword>
<dbReference type="EMBL" id="FNKK01000002">
    <property type="protein sequence ID" value="SDR30450.1"/>
    <property type="molecule type" value="Genomic_DNA"/>
</dbReference>
<protein>
    <recommendedName>
        <fullName evidence="4">EcsC protein family protein</fullName>
    </recommendedName>
</protein>
<gene>
    <name evidence="2" type="ORF">SAMN04489764_4963</name>
</gene>